<organism evidence="2">
    <name type="scientific">Tanacetum cinerariifolium</name>
    <name type="common">Dalmatian daisy</name>
    <name type="synonym">Chrysanthemum cinerariifolium</name>
    <dbReference type="NCBI Taxonomy" id="118510"/>
    <lineage>
        <taxon>Eukaryota</taxon>
        <taxon>Viridiplantae</taxon>
        <taxon>Streptophyta</taxon>
        <taxon>Embryophyta</taxon>
        <taxon>Tracheophyta</taxon>
        <taxon>Spermatophyta</taxon>
        <taxon>Magnoliopsida</taxon>
        <taxon>eudicotyledons</taxon>
        <taxon>Gunneridae</taxon>
        <taxon>Pentapetalae</taxon>
        <taxon>asterids</taxon>
        <taxon>campanulids</taxon>
        <taxon>Asterales</taxon>
        <taxon>Asteraceae</taxon>
        <taxon>Asteroideae</taxon>
        <taxon>Anthemideae</taxon>
        <taxon>Anthemidinae</taxon>
        <taxon>Tanacetum</taxon>
    </lineage>
</organism>
<name>A0A6L2NU77_TANCI</name>
<dbReference type="EMBL" id="BKCJ010010054">
    <property type="protein sequence ID" value="GEU89868.1"/>
    <property type="molecule type" value="Genomic_DNA"/>
</dbReference>
<protein>
    <submittedName>
        <fullName evidence="2">Uncharacterized protein</fullName>
    </submittedName>
</protein>
<evidence type="ECO:0000313" key="2">
    <source>
        <dbReference type="EMBL" id="GEU89868.1"/>
    </source>
</evidence>
<accession>A0A6L2NU77</accession>
<evidence type="ECO:0000256" key="1">
    <source>
        <dbReference type="SAM" id="MobiDB-lite"/>
    </source>
</evidence>
<dbReference type="AlphaFoldDB" id="A0A6L2NU77"/>
<reference evidence="2" key="1">
    <citation type="journal article" date="2019" name="Sci. Rep.">
        <title>Draft genome of Tanacetum cinerariifolium, the natural source of mosquito coil.</title>
        <authorList>
            <person name="Yamashiro T."/>
            <person name="Shiraishi A."/>
            <person name="Satake H."/>
            <person name="Nakayama K."/>
        </authorList>
    </citation>
    <scope>NUCLEOTIDE SEQUENCE</scope>
</reference>
<gene>
    <name evidence="2" type="ORF">Tci_061846</name>
</gene>
<proteinExistence type="predicted"/>
<sequence length="192" mass="21520">MTKITDIEASLEQFKSVSLAYQEETSNRFDRMQESIDKNKADAYKQFAALLQLLKALQPPTTLPATIPRFEENSGQSFSSDEVEKEVKDIGFIRALVTEDIGTCIGVLELANSQDNRNPTWAGDQSRIRETDVPSHGQRKKTHGWTGLMMTNMRGGEFKEEFGILELLTRTLPFQDKIVVHILHSGGGISFA</sequence>
<feature type="region of interest" description="Disordered" evidence="1">
    <location>
        <begin position="116"/>
        <end position="143"/>
    </location>
</feature>
<comment type="caution">
    <text evidence="2">The sequence shown here is derived from an EMBL/GenBank/DDBJ whole genome shotgun (WGS) entry which is preliminary data.</text>
</comment>